<dbReference type="PANTHER" id="PTHR33785:SF2">
    <property type="entry name" value="DUF1685 DOMAIN-CONTAINING PROTEIN"/>
    <property type="match status" value="1"/>
</dbReference>
<sequence>MLRIQYKVFFPLQVAAHFSMADNYSAAMCLLGAMDRLWYHHIILFPPPNSVLLLSSSLETSLPISSSLTSLNNSIPVEEEVSVATPIISPPQDDSDKECREEGTHETLKRATRLKAMAAMRRGHSLSSSSSPTAQQSPKSFKYSSTVTRLQKSMSCKSLGELEVEEVKGFMHLGFIFDRENLSPRMMSVIPGLQRLGSFNEAEKDGEIEQEHDDAEEENRMRPYLSEAWLIKKPDLPLLNMRIPRVSTAADDMKKHLKSWARTVASEVQLLS</sequence>
<protein>
    <submittedName>
        <fullName evidence="2">Uncharacterized protein</fullName>
    </submittedName>
</protein>
<accession>A0AA88X206</accession>
<feature type="region of interest" description="Disordered" evidence="1">
    <location>
        <begin position="120"/>
        <end position="144"/>
    </location>
</feature>
<dbReference type="AlphaFoldDB" id="A0AA88X206"/>
<evidence type="ECO:0000256" key="1">
    <source>
        <dbReference type="SAM" id="MobiDB-lite"/>
    </source>
</evidence>
<evidence type="ECO:0000313" key="2">
    <source>
        <dbReference type="EMBL" id="KAK3038418.1"/>
    </source>
</evidence>
<dbReference type="PANTHER" id="PTHR33785">
    <property type="entry name" value="OS06G0550800 PROTEIN"/>
    <property type="match status" value="1"/>
</dbReference>
<dbReference type="Proteomes" id="UP001188597">
    <property type="component" value="Unassembled WGS sequence"/>
</dbReference>
<keyword evidence="3" id="KW-1185">Reference proteome</keyword>
<gene>
    <name evidence="2" type="ORF">RJ639_030584</name>
</gene>
<dbReference type="EMBL" id="JAVXUP010000096">
    <property type="protein sequence ID" value="KAK3038418.1"/>
    <property type="molecule type" value="Genomic_DNA"/>
</dbReference>
<organism evidence="2 3">
    <name type="scientific">Escallonia herrerae</name>
    <dbReference type="NCBI Taxonomy" id="1293975"/>
    <lineage>
        <taxon>Eukaryota</taxon>
        <taxon>Viridiplantae</taxon>
        <taxon>Streptophyta</taxon>
        <taxon>Embryophyta</taxon>
        <taxon>Tracheophyta</taxon>
        <taxon>Spermatophyta</taxon>
        <taxon>Magnoliopsida</taxon>
        <taxon>eudicotyledons</taxon>
        <taxon>Gunneridae</taxon>
        <taxon>Pentapetalae</taxon>
        <taxon>asterids</taxon>
        <taxon>campanulids</taxon>
        <taxon>Escalloniales</taxon>
        <taxon>Escalloniaceae</taxon>
        <taxon>Escallonia</taxon>
    </lineage>
</organism>
<name>A0AA88X206_9ASTE</name>
<reference evidence="2" key="1">
    <citation type="submission" date="2022-12" db="EMBL/GenBank/DDBJ databases">
        <title>Draft genome assemblies for two species of Escallonia (Escalloniales).</title>
        <authorList>
            <person name="Chanderbali A."/>
            <person name="Dervinis C."/>
            <person name="Anghel I."/>
            <person name="Soltis D."/>
            <person name="Soltis P."/>
            <person name="Zapata F."/>
        </authorList>
    </citation>
    <scope>NUCLEOTIDE SEQUENCE</scope>
    <source>
        <strain evidence="2">UCBG64.0493</strain>
        <tissue evidence="2">Leaf</tissue>
    </source>
</reference>
<evidence type="ECO:0000313" key="3">
    <source>
        <dbReference type="Proteomes" id="UP001188597"/>
    </source>
</evidence>
<comment type="caution">
    <text evidence="2">The sequence shown here is derived from an EMBL/GenBank/DDBJ whole genome shotgun (WGS) entry which is preliminary data.</text>
</comment>
<feature type="compositionally biased region" description="Low complexity" evidence="1">
    <location>
        <begin position="125"/>
        <end position="140"/>
    </location>
</feature>
<proteinExistence type="predicted"/>